<evidence type="ECO:0000313" key="4">
    <source>
        <dbReference type="EMBL" id="KAK9920062.1"/>
    </source>
</evidence>
<dbReference type="PROSITE" id="PS00028">
    <property type="entry name" value="ZINC_FINGER_C2H2_1"/>
    <property type="match status" value="1"/>
</dbReference>
<feature type="region of interest" description="Disordered" evidence="2">
    <location>
        <begin position="439"/>
        <end position="474"/>
    </location>
</feature>
<dbReference type="GO" id="GO:0016567">
    <property type="term" value="P:protein ubiquitination"/>
    <property type="evidence" value="ECO:0007669"/>
    <property type="project" value="TreeGrafter"/>
</dbReference>
<evidence type="ECO:0000313" key="5">
    <source>
        <dbReference type="Proteomes" id="UP001457282"/>
    </source>
</evidence>
<feature type="region of interest" description="Disordered" evidence="2">
    <location>
        <begin position="392"/>
        <end position="424"/>
    </location>
</feature>
<dbReference type="Pfam" id="PF23202">
    <property type="entry name" value="PAH_ZNF598"/>
    <property type="match status" value="1"/>
</dbReference>
<keyword evidence="1" id="KW-0863">Zinc-finger</keyword>
<dbReference type="GO" id="GO:0072344">
    <property type="term" value="P:rescue of stalled ribosome"/>
    <property type="evidence" value="ECO:0007669"/>
    <property type="project" value="InterPro"/>
</dbReference>
<dbReference type="GO" id="GO:0043022">
    <property type="term" value="F:ribosome binding"/>
    <property type="evidence" value="ECO:0007669"/>
    <property type="project" value="TreeGrafter"/>
</dbReference>
<sequence>MDDNCAVCAETLQWVAYGHCGHREVCSTCIIRLRFICGDSRCCICKSESKVIFVTKALGDYTRMINDFSVLPVDHLMEGQLGPYWYHEGTQAFFDDLDHYKMIKAMCRLSCSLCNKINEQRTEGSKRKGEFKNVEQLKSHLFHRHGLFMCSLCLEGRKIFICEQKLYTKAQLDRHTETGDSEVDGSECERGGFNGHPMCEFCKNPFYGDNELYMHMSTEHYTCHICQRQRPGQYEYHNNYDDLEIHFQQAHFLCKDEACLTKKFVVFATESEMKRHNGKEHGGNMSRSRRNVALQIPISFRCRTSNEEDRHGPHGGGHGSYVDSADNQLSLTIQASLDTVRNTSSSAQAVFDRRARDPAIIAGRFESLATTDTEPSLRCFNALRENSRNELAEASAFPPLPRAQSSRQQKFRNDAERLGGSTMASRVRRLNTVTVLNSSSAWPTARRQPKSSASSSHQIKPFSDSGLISSSSSPVFSQSNTAAINRCMPSGVASSDPVTQAAANGSVSSNFVSPRNRTSISKVIHSTSAPNLVDSGSILIESGFPSVSATQTNKEPASSVRIPRVGDVQTANKSLVEKIRDAFEFDENKFATFKEISAKYRKGLINTGEYLACVDQFGLSHLVLELARLCPDAEKQRELVETYNFNMKSSASHGINLSNGGGKSRSKSSKKGKEKCLDNEISSSKDALPSNYKPPGEDAAILLKDGYCSSKGKSKISVEDEEIDLNSGNQVLMGQNGSQSADGSSKKKLGKGGNKQQRRVPKFLRNRLGNDAVALPDLGDAETGPGVTEEKTDRDKDPPEQGLPVCGVWQNGGGRRLVKMTMRNSLKR</sequence>
<evidence type="ECO:0000259" key="3">
    <source>
        <dbReference type="PROSITE" id="PS50089"/>
    </source>
</evidence>
<keyword evidence="1" id="KW-0479">Metal-binding</keyword>
<evidence type="ECO:0000256" key="1">
    <source>
        <dbReference type="PROSITE-ProRule" id="PRU00175"/>
    </source>
</evidence>
<gene>
    <name evidence="4" type="ORF">M0R45_028627</name>
</gene>
<dbReference type="PANTHER" id="PTHR22938">
    <property type="entry name" value="ZINC FINGER PROTEIN 598"/>
    <property type="match status" value="1"/>
</dbReference>
<dbReference type="Pfam" id="PF25447">
    <property type="entry name" value="RING_ZNF598"/>
    <property type="match status" value="1"/>
</dbReference>
<feature type="compositionally biased region" description="Basic residues" evidence="2">
    <location>
        <begin position="664"/>
        <end position="673"/>
    </location>
</feature>
<feature type="compositionally biased region" description="Polar residues" evidence="2">
    <location>
        <begin position="728"/>
        <end position="742"/>
    </location>
</feature>
<dbReference type="EMBL" id="JBEDUW010000006">
    <property type="protein sequence ID" value="KAK9920062.1"/>
    <property type="molecule type" value="Genomic_DNA"/>
</dbReference>
<dbReference type="Proteomes" id="UP001457282">
    <property type="component" value="Unassembled WGS sequence"/>
</dbReference>
<dbReference type="SMART" id="SM00355">
    <property type="entry name" value="ZnF_C2H2"/>
    <property type="match status" value="4"/>
</dbReference>
<keyword evidence="5" id="KW-1185">Reference proteome</keyword>
<feature type="region of interest" description="Disordered" evidence="2">
    <location>
        <begin position="654"/>
        <end position="694"/>
    </location>
</feature>
<proteinExistence type="predicted"/>
<accession>A0AAW1W5V7</accession>
<keyword evidence="1" id="KW-0862">Zinc</keyword>
<dbReference type="PROSITE" id="PS50089">
    <property type="entry name" value="ZF_RING_2"/>
    <property type="match status" value="1"/>
</dbReference>
<dbReference type="InterPro" id="IPR044288">
    <property type="entry name" value="ZNF598/HEL2"/>
</dbReference>
<comment type="caution">
    <text evidence="4">The sequence shown here is derived from an EMBL/GenBank/DDBJ whole genome shotgun (WGS) entry which is preliminary data.</text>
</comment>
<dbReference type="InterPro" id="IPR001841">
    <property type="entry name" value="Znf_RING"/>
</dbReference>
<feature type="domain" description="RING-type" evidence="3">
    <location>
        <begin position="5"/>
        <end position="46"/>
    </location>
</feature>
<protein>
    <recommendedName>
        <fullName evidence="3">RING-type domain-containing protein</fullName>
    </recommendedName>
</protein>
<dbReference type="InterPro" id="IPR013087">
    <property type="entry name" value="Znf_C2H2_type"/>
</dbReference>
<feature type="compositionally biased region" description="Basic and acidic residues" evidence="2">
    <location>
        <begin position="788"/>
        <end position="799"/>
    </location>
</feature>
<dbReference type="GO" id="GO:0061630">
    <property type="term" value="F:ubiquitin protein ligase activity"/>
    <property type="evidence" value="ECO:0007669"/>
    <property type="project" value="InterPro"/>
</dbReference>
<dbReference type="InterPro" id="IPR057634">
    <property type="entry name" value="PAH_ZNF598/HEL2"/>
</dbReference>
<feature type="region of interest" description="Disordered" evidence="2">
    <location>
        <begin position="728"/>
        <end position="810"/>
    </location>
</feature>
<dbReference type="PANTHER" id="PTHR22938:SF19">
    <property type="entry name" value="RING-TYPE E3 UBIQUITIN TRANSFERASE"/>
    <property type="match status" value="1"/>
</dbReference>
<feature type="compositionally biased region" description="Basic residues" evidence="2">
    <location>
        <begin position="746"/>
        <end position="765"/>
    </location>
</feature>
<name>A0AAW1W5V7_RUBAR</name>
<dbReference type="AlphaFoldDB" id="A0AAW1W5V7"/>
<dbReference type="GO" id="GO:0008270">
    <property type="term" value="F:zinc ion binding"/>
    <property type="evidence" value="ECO:0007669"/>
    <property type="project" value="UniProtKB-KW"/>
</dbReference>
<feature type="compositionally biased region" description="Low complexity" evidence="2">
    <location>
        <begin position="463"/>
        <end position="474"/>
    </location>
</feature>
<organism evidence="4 5">
    <name type="scientific">Rubus argutus</name>
    <name type="common">Southern blackberry</name>
    <dbReference type="NCBI Taxonomy" id="59490"/>
    <lineage>
        <taxon>Eukaryota</taxon>
        <taxon>Viridiplantae</taxon>
        <taxon>Streptophyta</taxon>
        <taxon>Embryophyta</taxon>
        <taxon>Tracheophyta</taxon>
        <taxon>Spermatophyta</taxon>
        <taxon>Magnoliopsida</taxon>
        <taxon>eudicotyledons</taxon>
        <taxon>Gunneridae</taxon>
        <taxon>Pentapetalae</taxon>
        <taxon>rosids</taxon>
        <taxon>fabids</taxon>
        <taxon>Rosales</taxon>
        <taxon>Rosaceae</taxon>
        <taxon>Rosoideae</taxon>
        <taxon>Rosoideae incertae sedis</taxon>
        <taxon>Rubus</taxon>
    </lineage>
</organism>
<dbReference type="Pfam" id="PF23230">
    <property type="entry name" value="zf-C2H2_13"/>
    <property type="match status" value="1"/>
</dbReference>
<dbReference type="InterPro" id="IPR056437">
    <property type="entry name" value="Znf-C2H2_ZNF598/HEL2"/>
</dbReference>
<evidence type="ECO:0000256" key="2">
    <source>
        <dbReference type="SAM" id="MobiDB-lite"/>
    </source>
</evidence>
<reference evidence="4 5" key="1">
    <citation type="journal article" date="2023" name="G3 (Bethesda)">
        <title>A chromosome-length genome assembly and annotation of blackberry (Rubus argutus, cv. 'Hillquist').</title>
        <authorList>
            <person name="Bruna T."/>
            <person name="Aryal R."/>
            <person name="Dudchenko O."/>
            <person name="Sargent D.J."/>
            <person name="Mead D."/>
            <person name="Buti M."/>
            <person name="Cavallini A."/>
            <person name="Hytonen T."/>
            <person name="Andres J."/>
            <person name="Pham M."/>
            <person name="Weisz D."/>
            <person name="Mascagni F."/>
            <person name="Usai G."/>
            <person name="Natali L."/>
            <person name="Bassil N."/>
            <person name="Fernandez G.E."/>
            <person name="Lomsadze A."/>
            <person name="Armour M."/>
            <person name="Olukolu B."/>
            <person name="Poorten T."/>
            <person name="Britton C."/>
            <person name="Davik J."/>
            <person name="Ashrafi H."/>
            <person name="Aiden E.L."/>
            <person name="Borodovsky M."/>
            <person name="Worthington M."/>
        </authorList>
    </citation>
    <scope>NUCLEOTIDE SEQUENCE [LARGE SCALE GENOMIC DNA]</scope>
    <source>
        <strain evidence="4">PI 553951</strain>
    </source>
</reference>